<gene>
    <name evidence="2" type="primary">OSJNBa0084K06.29</name>
</gene>
<protein>
    <submittedName>
        <fullName evidence="2">Uncharacterized protein</fullName>
    </submittedName>
</protein>
<dbReference type="Proteomes" id="UP000000763">
    <property type="component" value="Chromosome 6"/>
</dbReference>
<accession>Q5Z6K7</accession>
<evidence type="ECO:0000256" key="1">
    <source>
        <dbReference type="SAM" id="MobiDB-lite"/>
    </source>
</evidence>
<dbReference type="EMBL" id="AP005387">
    <property type="protein sequence ID" value="BAD54412.1"/>
    <property type="molecule type" value="Genomic_DNA"/>
</dbReference>
<feature type="region of interest" description="Disordered" evidence="1">
    <location>
        <begin position="1"/>
        <end position="40"/>
    </location>
</feature>
<reference evidence="3" key="1">
    <citation type="journal article" date="2005" name="Nature">
        <title>The map-based sequence of the rice genome.</title>
        <authorList>
            <consortium name="International rice genome sequencing project (IRGSP)"/>
            <person name="Matsumoto T."/>
            <person name="Wu J."/>
            <person name="Kanamori H."/>
            <person name="Katayose Y."/>
            <person name="Fujisawa M."/>
            <person name="Namiki N."/>
            <person name="Mizuno H."/>
            <person name="Yamamoto K."/>
            <person name="Antonio B.A."/>
            <person name="Baba T."/>
            <person name="Sakata K."/>
            <person name="Nagamura Y."/>
            <person name="Aoki H."/>
            <person name="Arikawa K."/>
            <person name="Arita K."/>
            <person name="Bito T."/>
            <person name="Chiden Y."/>
            <person name="Fujitsuka N."/>
            <person name="Fukunaka R."/>
            <person name="Hamada M."/>
            <person name="Harada C."/>
            <person name="Hayashi A."/>
            <person name="Hijishita S."/>
            <person name="Honda M."/>
            <person name="Hosokawa S."/>
            <person name="Ichikawa Y."/>
            <person name="Idonuma A."/>
            <person name="Iijima M."/>
            <person name="Ikeda M."/>
            <person name="Ikeno M."/>
            <person name="Ito K."/>
            <person name="Ito S."/>
            <person name="Ito T."/>
            <person name="Ito Y."/>
            <person name="Ito Y."/>
            <person name="Iwabuchi A."/>
            <person name="Kamiya K."/>
            <person name="Karasawa W."/>
            <person name="Kurita K."/>
            <person name="Katagiri S."/>
            <person name="Kikuta A."/>
            <person name="Kobayashi H."/>
            <person name="Kobayashi N."/>
            <person name="Machita K."/>
            <person name="Maehara T."/>
            <person name="Masukawa M."/>
            <person name="Mizubayashi T."/>
            <person name="Mukai Y."/>
            <person name="Nagasaki H."/>
            <person name="Nagata Y."/>
            <person name="Naito S."/>
            <person name="Nakashima M."/>
            <person name="Nakama Y."/>
            <person name="Nakamichi Y."/>
            <person name="Nakamura M."/>
            <person name="Meguro A."/>
            <person name="Negishi M."/>
            <person name="Ohta I."/>
            <person name="Ohta T."/>
            <person name="Okamoto M."/>
            <person name="Ono N."/>
            <person name="Saji S."/>
            <person name="Sakaguchi M."/>
            <person name="Sakai K."/>
            <person name="Shibata M."/>
            <person name="Shimokawa T."/>
            <person name="Song J."/>
            <person name="Takazaki Y."/>
            <person name="Terasawa K."/>
            <person name="Tsugane M."/>
            <person name="Tsuji K."/>
            <person name="Ueda S."/>
            <person name="Waki K."/>
            <person name="Yamagata H."/>
            <person name="Yamamoto M."/>
            <person name="Yamamoto S."/>
            <person name="Yamane H."/>
            <person name="Yoshiki S."/>
            <person name="Yoshihara R."/>
            <person name="Yukawa K."/>
            <person name="Zhong H."/>
            <person name="Yano M."/>
            <person name="Yuan Q."/>
            <person name="Ouyang S."/>
            <person name="Liu J."/>
            <person name="Jones K.M."/>
            <person name="Gansberger K."/>
            <person name="Moffat K."/>
            <person name="Hill J."/>
            <person name="Bera J."/>
            <person name="Fadrosh D."/>
            <person name="Jin S."/>
            <person name="Johri S."/>
            <person name="Kim M."/>
            <person name="Overton L."/>
            <person name="Reardon M."/>
            <person name="Tsitrin T."/>
            <person name="Vuong H."/>
            <person name="Weaver B."/>
            <person name="Ciecko A."/>
            <person name="Tallon L."/>
            <person name="Jackson J."/>
            <person name="Pai G."/>
            <person name="Aken S.V."/>
            <person name="Utterback T."/>
            <person name="Reidmuller S."/>
            <person name="Feldblyum T."/>
            <person name="Hsiao J."/>
            <person name="Zismann V."/>
            <person name="Iobst S."/>
            <person name="de Vazeille A.R."/>
            <person name="Buell C.R."/>
            <person name="Ying K."/>
            <person name="Li Y."/>
            <person name="Lu T."/>
            <person name="Huang Y."/>
            <person name="Zhao Q."/>
            <person name="Feng Q."/>
            <person name="Zhang L."/>
            <person name="Zhu J."/>
            <person name="Weng Q."/>
            <person name="Mu J."/>
            <person name="Lu Y."/>
            <person name="Fan D."/>
            <person name="Liu Y."/>
            <person name="Guan J."/>
            <person name="Zhang Y."/>
            <person name="Yu S."/>
            <person name="Liu X."/>
            <person name="Zhang Y."/>
            <person name="Hong G."/>
            <person name="Han B."/>
            <person name="Choisne N."/>
            <person name="Demange N."/>
            <person name="Orjeda G."/>
            <person name="Samain S."/>
            <person name="Cattolico L."/>
            <person name="Pelletier E."/>
            <person name="Couloux A."/>
            <person name="Segurens B."/>
            <person name="Wincker P."/>
            <person name="D'Hont A."/>
            <person name="Scarpelli C."/>
            <person name="Weissenbach J."/>
            <person name="Salanoubat M."/>
            <person name="Quetier F."/>
            <person name="Yu Y."/>
            <person name="Kim H.R."/>
            <person name="Rambo T."/>
            <person name="Currie J."/>
            <person name="Collura K."/>
            <person name="Luo M."/>
            <person name="Yang T."/>
            <person name="Ammiraju J.S.S."/>
            <person name="Engler F."/>
            <person name="Soderlund C."/>
            <person name="Wing R.A."/>
            <person name="Palmer L.E."/>
            <person name="de la Bastide M."/>
            <person name="Spiegel L."/>
            <person name="Nascimento L."/>
            <person name="Zutavern T."/>
            <person name="O'Shaughnessy A."/>
            <person name="Dike S."/>
            <person name="Dedhia N."/>
            <person name="Preston R."/>
            <person name="Balija V."/>
            <person name="McCombie W.R."/>
            <person name="Chow T."/>
            <person name="Chen H."/>
            <person name="Chung M."/>
            <person name="Chen C."/>
            <person name="Shaw J."/>
            <person name="Wu H."/>
            <person name="Hsiao K."/>
            <person name="Chao Y."/>
            <person name="Chu M."/>
            <person name="Cheng C."/>
            <person name="Hour A."/>
            <person name="Lee P."/>
            <person name="Lin S."/>
            <person name="Lin Y."/>
            <person name="Liou J."/>
            <person name="Liu S."/>
            <person name="Hsing Y."/>
            <person name="Raghuvanshi S."/>
            <person name="Mohanty A."/>
            <person name="Bharti A.K."/>
            <person name="Gaur A."/>
            <person name="Gupta V."/>
            <person name="Kumar D."/>
            <person name="Ravi V."/>
            <person name="Vij S."/>
            <person name="Kapur A."/>
            <person name="Khurana P."/>
            <person name="Khurana P."/>
            <person name="Khurana J.P."/>
            <person name="Tyagi A.K."/>
            <person name="Gaikwad K."/>
            <person name="Singh A."/>
            <person name="Dalal V."/>
            <person name="Srivastava S."/>
            <person name="Dixit A."/>
            <person name="Pal A.K."/>
            <person name="Ghazi I.A."/>
            <person name="Yadav M."/>
            <person name="Pandit A."/>
            <person name="Bhargava A."/>
            <person name="Sureshbabu K."/>
            <person name="Batra K."/>
            <person name="Sharma T.R."/>
            <person name="Mohapatra T."/>
            <person name="Singh N.K."/>
            <person name="Messing J."/>
            <person name="Nelson A.B."/>
            <person name="Fuks G."/>
            <person name="Kavchok S."/>
            <person name="Keizer G."/>
            <person name="Linton E."/>
            <person name="Llaca V."/>
            <person name="Song R."/>
            <person name="Tanyolac B."/>
            <person name="Young S."/>
            <person name="Ho-Il K."/>
            <person name="Hahn J.H."/>
            <person name="Sangsakoo G."/>
            <person name="Vanavichit A."/>
            <person name="de Mattos Luiz.A.T."/>
            <person name="Zimmer P.D."/>
            <person name="Malone G."/>
            <person name="Dellagostin O."/>
            <person name="de Oliveira A.C."/>
            <person name="Bevan M."/>
            <person name="Bancroft I."/>
            <person name="Minx P."/>
            <person name="Cordum H."/>
            <person name="Wilson R."/>
            <person name="Cheng Z."/>
            <person name="Jin W."/>
            <person name="Jiang J."/>
            <person name="Leong S.A."/>
            <person name="Iwama H."/>
            <person name="Gojobori T."/>
            <person name="Itoh T."/>
            <person name="Niimura Y."/>
            <person name="Fujii Y."/>
            <person name="Habara T."/>
            <person name="Sakai H."/>
            <person name="Sato Y."/>
            <person name="Wilson G."/>
            <person name="Kumar K."/>
            <person name="McCouch S."/>
            <person name="Juretic N."/>
            <person name="Hoen D."/>
            <person name="Wright S."/>
            <person name="Bruskiewich R."/>
            <person name="Bureau T."/>
            <person name="Miyao A."/>
            <person name="Hirochika H."/>
            <person name="Nishikawa T."/>
            <person name="Kadowaki K."/>
            <person name="Sugiura M."/>
            <person name="Burr B."/>
            <person name="Sasaki T."/>
        </authorList>
    </citation>
    <scope>NUCLEOTIDE SEQUENCE [LARGE SCALE GENOMIC DNA]</scope>
    <source>
        <strain evidence="3">cv. Nipponbare</strain>
    </source>
</reference>
<name>Q5Z6K7_ORYSJ</name>
<sequence length="69" mass="7626">MIGAEELGSVGDVTMLDRRGEVQGAPFPLGQHEGERRQRPLEGDLDDHVEHREEGLVLGSNIVSRSDEF</sequence>
<dbReference type="AlphaFoldDB" id="Q5Z6K7"/>
<organism evidence="2 3">
    <name type="scientific">Oryza sativa subsp. japonica</name>
    <name type="common">Rice</name>
    <dbReference type="NCBI Taxonomy" id="39947"/>
    <lineage>
        <taxon>Eukaryota</taxon>
        <taxon>Viridiplantae</taxon>
        <taxon>Streptophyta</taxon>
        <taxon>Embryophyta</taxon>
        <taxon>Tracheophyta</taxon>
        <taxon>Spermatophyta</taxon>
        <taxon>Magnoliopsida</taxon>
        <taxon>Liliopsida</taxon>
        <taxon>Poales</taxon>
        <taxon>Poaceae</taxon>
        <taxon>BOP clade</taxon>
        <taxon>Oryzoideae</taxon>
        <taxon>Oryzeae</taxon>
        <taxon>Oryzinae</taxon>
        <taxon>Oryza</taxon>
        <taxon>Oryza sativa</taxon>
    </lineage>
</organism>
<reference evidence="3" key="2">
    <citation type="journal article" date="2008" name="Nucleic Acids Res.">
        <title>The rice annotation project database (RAP-DB): 2008 update.</title>
        <authorList>
            <consortium name="The rice annotation project (RAP)"/>
        </authorList>
    </citation>
    <scope>GENOME REANNOTATION</scope>
    <source>
        <strain evidence="3">cv. Nipponbare</strain>
    </source>
</reference>
<evidence type="ECO:0000313" key="2">
    <source>
        <dbReference type="EMBL" id="BAD54412.1"/>
    </source>
</evidence>
<evidence type="ECO:0000313" key="3">
    <source>
        <dbReference type="Proteomes" id="UP000000763"/>
    </source>
</evidence>
<proteinExistence type="predicted"/>